<accession>A0A1H5SZD0</accession>
<name>A0A1H5SZD0_9EURY</name>
<dbReference type="Proteomes" id="UP000296733">
    <property type="component" value="Chromosome"/>
</dbReference>
<evidence type="ECO:0000313" key="1">
    <source>
        <dbReference type="EMBL" id="QCC47445.1"/>
    </source>
</evidence>
<dbReference type="EMBL" id="FNVN01000001">
    <property type="protein sequence ID" value="SEF55943.1"/>
    <property type="molecule type" value="Genomic_DNA"/>
</dbReference>
<sequence length="102" mass="12060">MSERRSAYWMKQLDERILEHLETEGWATPSTMAEEKGFTASEGHIWERCQMLHYVRFIAPIHGDMYELTTDGKLYLEGKIDAEHRPRPTVDRVLRSRHRGES</sequence>
<dbReference type="RefSeq" id="WP_103989953.1">
    <property type="nucleotide sequence ID" value="NZ_CP031311.1"/>
</dbReference>
<reference evidence="1 4" key="2">
    <citation type="journal article" date="2019" name="Nat. Commun.">
        <title>A new type of DNA phosphorothioation-based antiviral system in archaea.</title>
        <authorList>
            <person name="Xiong L."/>
            <person name="Liu S."/>
            <person name="Chen S."/>
            <person name="Xiao Y."/>
            <person name="Zhu B."/>
            <person name="Gao Y."/>
            <person name="Zhang Y."/>
            <person name="Chen B."/>
            <person name="Luo J."/>
            <person name="Deng Z."/>
            <person name="Chen X."/>
            <person name="Wang L."/>
            <person name="Chen S."/>
        </authorList>
    </citation>
    <scope>NUCLEOTIDE SEQUENCE [LARGE SCALE GENOMIC DNA]</scope>
    <source>
        <strain evidence="1 4">CGMCC 1.10331</strain>
    </source>
</reference>
<dbReference type="Proteomes" id="UP000236740">
    <property type="component" value="Unassembled WGS sequence"/>
</dbReference>
<evidence type="ECO:0000313" key="4">
    <source>
        <dbReference type="Proteomes" id="UP000296733"/>
    </source>
</evidence>
<dbReference type="InterPro" id="IPR036388">
    <property type="entry name" value="WH-like_DNA-bd_sf"/>
</dbReference>
<dbReference type="EMBL" id="CP031311">
    <property type="protein sequence ID" value="QCC47445.1"/>
    <property type="molecule type" value="Genomic_DNA"/>
</dbReference>
<evidence type="ECO:0000313" key="2">
    <source>
        <dbReference type="EMBL" id="SEF55943.1"/>
    </source>
</evidence>
<reference evidence="2 3" key="1">
    <citation type="submission" date="2016-10" db="EMBL/GenBank/DDBJ databases">
        <authorList>
            <person name="de Groot N.N."/>
        </authorList>
    </citation>
    <scope>NUCLEOTIDE SEQUENCE [LARGE SCALE GENOMIC DNA]</scope>
    <source>
        <strain evidence="2 3">CGMCC 1.10331</strain>
    </source>
</reference>
<dbReference type="OrthoDB" id="285635at2157"/>
<dbReference type="AlphaFoldDB" id="A0A1H5SZD0"/>
<keyword evidence="3" id="KW-1185">Reference proteome</keyword>
<dbReference type="GeneID" id="39857841"/>
<proteinExistence type="predicted"/>
<dbReference type="KEGG" id="hlm:DV707_07090"/>
<dbReference type="Gene3D" id="1.10.10.10">
    <property type="entry name" value="Winged helix-like DNA-binding domain superfamily/Winged helix DNA-binding domain"/>
    <property type="match status" value="1"/>
</dbReference>
<protein>
    <submittedName>
        <fullName evidence="2">Uncharacterized protein</fullName>
    </submittedName>
</protein>
<organism evidence="2 3">
    <name type="scientific">Halobellus limi</name>
    <dbReference type="NCBI Taxonomy" id="699433"/>
    <lineage>
        <taxon>Archaea</taxon>
        <taxon>Methanobacteriati</taxon>
        <taxon>Methanobacteriota</taxon>
        <taxon>Stenosarchaea group</taxon>
        <taxon>Halobacteria</taxon>
        <taxon>Halobacteriales</taxon>
        <taxon>Haloferacaceae</taxon>
        <taxon>Halobellus</taxon>
    </lineage>
</organism>
<gene>
    <name evidence="1" type="ORF">DV707_07090</name>
    <name evidence="2" type="ORF">SAMN04488133_0126</name>
</gene>
<evidence type="ECO:0000313" key="3">
    <source>
        <dbReference type="Proteomes" id="UP000236740"/>
    </source>
</evidence>